<dbReference type="EMBL" id="BKCL01000010">
    <property type="protein sequence ID" value="GEQ98864.1"/>
    <property type="molecule type" value="Genomic_DNA"/>
</dbReference>
<comment type="caution">
    <text evidence="2">The sequence shown here is derived from an EMBL/GenBank/DDBJ whole genome shotgun (WGS) entry which is preliminary data.</text>
</comment>
<dbReference type="Proteomes" id="UP000322084">
    <property type="component" value="Unassembled WGS sequence"/>
</dbReference>
<dbReference type="Pfam" id="PF20587">
    <property type="entry name" value="DUF6789"/>
    <property type="match status" value="1"/>
</dbReference>
<dbReference type="AlphaFoldDB" id="A0A5A7MT65"/>
<proteinExistence type="predicted"/>
<evidence type="ECO:0000313" key="4">
    <source>
        <dbReference type="Proteomes" id="UP000322084"/>
    </source>
</evidence>
<evidence type="ECO:0008006" key="6">
    <source>
        <dbReference type="Google" id="ProtNLM"/>
    </source>
</evidence>
<accession>A0A5A7N1U4</accession>
<feature type="transmembrane region" description="Helical" evidence="1">
    <location>
        <begin position="84"/>
        <end position="108"/>
    </location>
</feature>
<accession>A0A5A7MT65</accession>
<name>A0A5A7MT65_9PROT</name>
<protein>
    <recommendedName>
        <fullName evidence="6">DUF2938 domain-containing protein</fullName>
    </recommendedName>
</protein>
<organism evidence="2 4">
    <name type="scientific">Iodidimonas gelatinilytica</name>
    <dbReference type="NCBI Taxonomy" id="1236966"/>
    <lineage>
        <taxon>Bacteria</taxon>
        <taxon>Pseudomonadati</taxon>
        <taxon>Pseudomonadota</taxon>
        <taxon>Alphaproteobacteria</taxon>
        <taxon>Iodidimonadales</taxon>
        <taxon>Iodidimonadaceae</taxon>
        <taxon>Iodidimonas</taxon>
    </lineage>
</organism>
<evidence type="ECO:0000313" key="3">
    <source>
        <dbReference type="EMBL" id="GER01664.1"/>
    </source>
</evidence>
<feature type="transmembrane region" description="Helical" evidence="1">
    <location>
        <begin position="114"/>
        <end position="138"/>
    </location>
</feature>
<evidence type="ECO:0000313" key="5">
    <source>
        <dbReference type="Proteomes" id="UP000325187"/>
    </source>
</evidence>
<evidence type="ECO:0000313" key="2">
    <source>
        <dbReference type="EMBL" id="GEQ98864.1"/>
    </source>
</evidence>
<keyword evidence="1" id="KW-0472">Membrane</keyword>
<gene>
    <name evidence="2" type="ORF">JCM17844_25010</name>
    <name evidence="3" type="ORF">JCM17845_22870</name>
</gene>
<reference evidence="4 5" key="1">
    <citation type="submission" date="2019-09" db="EMBL/GenBank/DDBJ databases">
        <title>NBRP : Genome information of microbial organism related human and environment.</title>
        <authorList>
            <person name="Hattori M."/>
            <person name="Oshima K."/>
            <person name="Inaba H."/>
            <person name="Suda W."/>
            <person name="Sakamoto M."/>
            <person name="Iino T."/>
            <person name="Kitahara M."/>
            <person name="Oshida Y."/>
            <person name="Iida T."/>
            <person name="Kudo T."/>
            <person name="Itoh T."/>
            <person name="Ohkuma M."/>
        </authorList>
    </citation>
    <scope>NUCLEOTIDE SEQUENCE [LARGE SCALE GENOMIC DNA]</scope>
    <source>
        <strain evidence="2 4">Hi-2</strain>
        <strain evidence="3 5">Mie-1</strain>
    </source>
</reference>
<keyword evidence="5" id="KW-1185">Reference proteome</keyword>
<dbReference type="InterPro" id="IPR046739">
    <property type="entry name" value="DUF6789"/>
</dbReference>
<keyword evidence="1" id="KW-1133">Transmembrane helix</keyword>
<dbReference type="EMBL" id="BKCM01000012">
    <property type="protein sequence ID" value="GER01664.1"/>
    <property type="molecule type" value="Genomic_DNA"/>
</dbReference>
<dbReference type="RefSeq" id="WP_150001084.1">
    <property type="nucleotide sequence ID" value="NZ_BKCL01000010.1"/>
</dbReference>
<dbReference type="Proteomes" id="UP000325187">
    <property type="component" value="Unassembled WGS sequence"/>
</dbReference>
<keyword evidence="1" id="KW-0812">Transmembrane</keyword>
<evidence type="ECO:0000256" key="1">
    <source>
        <dbReference type="SAM" id="Phobius"/>
    </source>
</evidence>
<sequence>MQSIGKGMVAGFVATVVLSLLMMMKAAMGLMPELNVIAMLSNMMGEASSVMGWVAHFVLGTLVWGGLFALLAPHLPGRTYWLKGVAFGVVAWVLMMVIAMPMAGAGLFGMALGVMAPMMTLILHVVFGAVLGGVYGALHPQASAINPAAPHS</sequence>
<feature type="transmembrane region" description="Helical" evidence="1">
    <location>
        <begin position="53"/>
        <end position="72"/>
    </location>
</feature>